<dbReference type="Gene3D" id="1.20.120.910">
    <property type="entry name" value="DksA, coiled-coil domain"/>
    <property type="match status" value="1"/>
</dbReference>
<dbReference type="PROSITE" id="PS51128">
    <property type="entry name" value="ZF_DKSA_2"/>
    <property type="match status" value="1"/>
</dbReference>
<evidence type="ECO:0000256" key="4">
    <source>
        <dbReference type="PROSITE-ProRule" id="PRU00510"/>
    </source>
</evidence>
<sequence>MTDLSARKAQLEARLAELESRLHKIDSDLDAPVSKNWDEAAIERENDEVREEIGHEGLKEVRAIRAALTRIEDGTYGECIDCGEEISPERLEAVPYAALCRKCAA</sequence>
<organism evidence="8 9">
    <name type="scientific">Parvularcula marina</name>
    <dbReference type="NCBI Taxonomy" id="2292771"/>
    <lineage>
        <taxon>Bacteria</taxon>
        <taxon>Pseudomonadati</taxon>
        <taxon>Pseudomonadota</taxon>
        <taxon>Alphaproteobacteria</taxon>
        <taxon>Parvularculales</taxon>
        <taxon>Parvularculaceae</taxon>
        <taxon>Parvularcula</taxon>
    </lineage>
</organism>
<keyword evidence="3" id="KW-0862">Zinc</keyword>
<comment type="caution">
    <text evidence="8">The sequence shown here is derived from an EMBL/GenBank/DDBJ whole genome shotgun (WGS) entry which is preliminary data.</text>
</comment>
<keyword evidence="2" id="KW-0863">Zinc-finger</keyword>
<dbReference type="AlphaFoldDB" id="A0A371R8A8"/>
<gene>
    <name evidence="8" type="ORF">DX908_15525</name>
</gene>
<evidence type="ECO:0000256" key="3">
    <source>
        <dbReference type="ARBA" id="ARBA00022833"/>
    </source>
</evidence>
<dbReference type="GO" id="GO:0008270">
    <property type="term" value="F:zinc ion binding"/>
    <property type="evidence" value="ECO:0007669"/>
    <property type="project" value="UniProtKB-KW"/>
</dbReference>
<evidence type="ECO:0000259" key="6">
    <source>
        <dbReference type="Pfam" id="PF01258"/>
    </source>
</evidence>
<keyword evidence="9" id="KW-1185">Reference proteome</keyword>
<feature type="coiled-coil region" evidence="5">
    <location>
        <begin position="1"/>
        <end position="28"/>
    </location>
</feature>
<dbReference type="InParanoid" id="A0A371R8A8"/>
<evidence type="ECO:0000313" key="9">
    <source>
        <dbReference type="Proteomes" id="UP000264589"/>
    </source>
</evidence>
<dbReference type="Pfam" id="PF01258">
    <property type="entry name" value="zf-dskA_traR"/>
    <property type="match status" value="1"/>
</dbReference>
<reference evidence="8 9" key="1">
    <citation type="submission" date="2018-08" db="EMBL/GenBank/DDBJ databases">
        <title>Parvularcula sp. SM1705, isolated from surface water of the South Sea China.</title>
        <authorList>
            <person name="Sun L."/>
        </authorList>
    </citation>
    <scope>NUCLEOTIDE SEQUENCE [LARGE SCALE GENOMIC DNA]</scope>
    <source>
        <strain evidence="8 9">SM1705</strain>
    </source>
</reference>
<evidence type="ECO:0000313" key="8">
    <source>
        <dbReference type="EMBL" id="RFB01680.1"/>
    </source>
</evidence>
<evidence type="ECO:0000256" key="2">
    <source>
        <dbReference type="ARBA" id="ARBA00022771"/>
    </source>
</evidence>
<evidence type="ECO:0000259" key="7">
    <source>
        <dbReference type="Pfam" id="PF21173"/>
    </source>
</evidence>
<dbReference type="SUPFAM" id="SSF57716">
    <property type="entry name" value="Glucocorticoid receptor-like (DNA-binding domain)"/>
    <property type="match status" value="1"/>
</dbReference>
<evidence type="ECO:0000256" key="1">
    <source>
        <dbReference type="ARBA" id="ARBA00022723"/>
    </source>
</evidence>
<dbReference type="Pfam" id="PF21173">
    <property type="entry name" value="DksA-like_N"/>
    <property type="match status" value="1"/>
</dbReference>
<feature type="domain" description="DnaK suppressor protein-like N-terminal" evidence="7">
    <location>
        <begin position="8"/>
        <end position="71"/>
    </location>
</feature>
<dbReference type="OrthoDB" id="1121111at2"/>
<proteinExistence type="predicted"/>
<keyword evidence="5" id="KW-0175">Coiled coil</keyword>
<dbReference type="EMBL" id="QUQO01000002">
    <property type="protein sequence ID" value="RFB01680.1"/>
    <property type="molecule type" value="Genomic_DNA"/>
</dbReference>
<feature type="zinc finger region" description="dksA C4-type" evidence="4">
    <location>
        <begin position="79"/>
        <end position="103"/>
    </location>
</feature>
<dbReference type="InterPro" id="IPR048487">
    <property type="entry name" value="DksA-like_N"/>
</dbReference>
<feature type="domain" description="Zinc finger DksA/TraR C4-type" evidence="6">
    <location>
        <begin position="74"/>
        <end position="104"/>
    </location>
</feature>
<dbReference type="PANTHER" id="PTHR33823:SF4">
    <property type="entry name" value="GENERAL STRESS PROTEIN 16O"/>
    <property type="match status" value="1"/>
</dbReference>
<protein>
    <submittedName>
        <fullName evidence="8">TraR/DksA family transcriptional regulator</fullName>
    </submittedName>
</protein>
<evidence type="ECO:0000256" key="5">
    <source>
        <dbReference type="SAM" id="Coils"/>
    </source>
</evidence>
<dbReference type="RefSeq" id="WP_116393395.1">
    <property type="nucleotide sequence ID" value="NZ_QUQO01000002.1"/>
</dbReference>
<dbReference type="Proteomes" id="UP000264589">
    <property type="component" value="Unassembled WGS sequence"/>
</dbReference>
<name>A0A371R8A8_9PROT</name>
<keyword evidence="1" id="KW-0479">Metal-binding</keyword>
<dbReference type="InterPro" id="IPR000962">
    <property type="entry name" value="Znf_DskA_TraR"/>
</dbReference>
<accession>A0A371R8A8</accession>
<dbReference type="PANTHER" id="PTHR33823">
    <property type="entry name" value="RNA POLYMERASE-BINDING TRANSCRIPTION FACTOR DKSA-RELATED"/>
    <property type="match status" value="1"/>
</dbReference>